<accession>A0A0G4HCH9</accession>
<dbReference type="PANTHER" id="PTHR20855:SF3">
    <property type="entry name" value="LD03007P"/>
    <property type="match status" value="1"/>
</dbReference>
<feature type="transmembrane region" description="Helical" evidence="7">
    <location>
        <begin position="76"/>
        <end position="98"/>
    </location>
</feature>
<dbReference type="PhylomeDB" id="A0A0G4HCH9"/>
<dbReference type="VEuPathDB" id="CryptoDB:Cvel_6328"/>
<keyword evidence="5" id="KW-0479">Metal-binding</keyword>
<evidence type="ECO:0000256" key="5">
    <source>
        <dbReference type="PIRSR" id="PIRSR604254-1"/>
    </source>
</evidence>
<feature type="transmembrane region" description="Helical" evidence="7">
    <location>
        <begin position="43"/>
        <end position="64"/>
    </location>
</feature>
<keyword evidence="3 7" id="KW-1133">Transmembrane helix</keyword>
<name>A0A0G4HCH9_9ALVE</name>
<evidence type="ECO:0000256" key="2">
    <source>
        <dbReference type="ARBA" id="ARBA00022692"/>
    </source>
</evidence>
<evidence type="ECO:0000256" key="1">
    <source>
        <dbReference type="ARBA" id="ARBA00004141"/>
    </source>
</evidence>
<keyword evidence="4 7" id="KW-0472">Membrane</keyword>
<keyword evidence="2 7" id="KW-0812">Transmembrane</keyword>
<feature type="binding site" evidence="5">
    <location>
        <position position="97"/>
    </location>
    <ligand>
        <name>Zn(2+)</name>
        <dbReference type="ChEBI" id="CHEBI:29105"/>
    </ligand>
</feature>
<evidence type="ECO:0000256" key="3">
    <source>
        <dbReference type="ARBA" id="ARBA00022989"/>
    </source>
</evidence>
<feature type="transmembrane region" description="Helical" evidence="7">
    <location>
        <begin position="110"/>
        <end position="132"/>
    </location>
</feature>
<dbReference type="PANTHER" id="PTHR20855">
    <property type="entry name" value="ADIPOR/PROGESTIN RECEPTOR-RELATED"/>
    <property type="match status" value="1"/>
</dbReference>
<feature type="region of interest" description="Disordered" evidence="6">
    <location>
        <begin position="1"/>
        <end position="30"/>
    </location>
</feature>
<feature type="transmembrane region" description="Helical" evidence="7">
    <location>
        <begin position="193"/>
        <end position="212"/>
    </location>
</feature>
<feature type="transmembrane region" description="Helical" evidence="7">
    <location>
        <begin position="164"/>
        <end position="186"/>
    </location>
</feature>
<gene>
    <name evidence="8" type="ORF">Cvel_6328</name>
</gene>
<dbReference type="Pfam" id="PF03006">
    <property type="entry name" value="HlyIII"/>
    <property type="match status" value="1"/>
</dbReference>
<protein>
    <recommendedName>
        <fullName evidence="9">Hemolysin III</fullName>
    </recommendedName>
</protein>
<evidence type="ECO:0000313" key="8">
    <source>
        <dbReference type="EMBL" id="CEM41693.1"/>
    </source>
</evidence>
<organism evidence="8">
    <name type="scientific">Chromera velia CCMP2878</name>
    <dbReference type="NCBI Taxonomy" id="1169474"/>
    <lineage>
        <taxon>Eukaryota</taxon>
        <taxon>Sar</taxon>
        <taxon>Alveolata</taxon>
        <taxon>Colpodellida</taxon>
        <taxon>Chromeraceae</taxon>
        <taxon>Chromera</taxon>
    </lineage>
</organism>
<dbReference type="GO" id="GO:0046872">
    <property type="term" value="F:metal ion binding"/>
    <property type="evidence" value="ECO:0007669"/>
    <property type="project" value="UniProtKB-KW"/>
</dbReference>
<evidence type="ECO:0000256" key="7">
    <source>
        <dbReference type="SAM" id="Phobius"/>
    </source>
</evidence>
<evidence type="ECO:0008006" key="9">
    <source>
        <dbReference type="Google" id="ProtNLM"/>
    </source>
</evidence>
<evidence type="ECO:0000256" key="6">
    <source>
        <dbReference type="SAM" id="MobiDB-lite"/>
    </source>
</evidence>
<proteinExistence type="predicted"/>
<feature type="binding site" evidence="5">
    <location>
        <position position="226"/>
    </location>
    <ligand>
        <name>Zn(2+)</name>
        <dbReference type="ChEBI" id="CHEBI:29105"/>
    </ligand>
</feature>
<feature type="transmembrane region" description="Helical" evidence="7">
    <location>
        <begin position="139"/>
        <end position="158"/>
    </location>
</feature>
<dbReference type="GO" id="GO:0016020">
    <property type="term" value="C:membrane"/>
    <property type="evidence" value="ECO:0007669"/>
    <property type="project" value="UniProtKB-SubCell"/>
</dbReference>
<dbReference type="EMBL" id="CDMZ01002290">
    <property type="protein sequence ID" value="CEM41693.1"/>
    <property type="molecule type" value="Genomic_DNA"/>
</dbReference>
<dbReference type="AlphaFoldDB" id="A0A0G4HCH9"/>
<feature type="binding site" evidence="5">
    <location>
        <position position="230"/>
    </location>
    <ligand>
        <name>Zn(2+)</name>
        <dbReference type="ChEBI" id="CHEBI:29105"/>
    </ligand>
</feature>
<reference evidence="8" key="1">
    <citation type="submission" date="2014-11" db="EMBL/GenBank/DDBJ databases">
        <authorList>
            <person name="Otto D Thomas"/>
            <person name="Naeem Raeece"/>
        </authorList>
    </citation>
    <scope>NUCLEOTIDE SEQUENCE</scope>
</reference>
<comment type="subcellular location">
    <subcellularLocation>
        <location evidence="1">Membrane</location>
        <topology evidence="1">Multi-pass membrane protein</topology>
    </subcellularLocation>
</comment>
<dbReference type="InterPro" id="IPR004254">
    <property type="entry name" value="AdipoR/HlyIII-related"/>
</dbReference>
<keyword evidence="5" id="KW-0862">Zinc</keyword>
<feature type="transmembrane region" description="Helical" evidence="7">
    <location>
        <begin position="228"/>
        <end position="248"/>
    </location>
</feature>
<sequence>MAEDLEAAASNGEGQPLLTSGPKFAEPGVSRPGMDVVEPTDEVFNAASHLVGALLSLLGTAVLIVKSSWEGKPWHIVAFSIYGICLIAVFLCSFLHHALHHKDLDRWFKLADYLAIYTMIAGTFTPICLVLFPFSWVGWTFFGTIWVMAAVGITVNVIRMDSPMWLTTTIYVVMGWCGFFLAFPMYPVVGVKGLALLVSGGVCYTAGSYSFVTEKPVLVPGRFGGHEIWHLAVLSGAACHYALMFFFIQPEHAGAGHAASSLA</sequence>
<evidence type="ECO:0000256" key="4">
    <source>
        <dbReference type="ARBA" id="ARBA00023136"/>
    </source>
</evidence>